<evidence type="ECO:0000313" key="2">
    <source>
        <dbReference type="EMBL" id="KAF5322330.1"/>
    </source>
</evidence>
<feature type="compositionally biased region" description="Low complexity" evidence="1">
    <location>
        <begin position="296"/>
        <end position="317"/>
    </location>
</feature>
<feature type="compositionally biased region" description="Polar residues" evidence="1">
    <location>
        <begin position="1"/>
        <end position="23"/>
    </location>
</feature>
<feature type="region of interest" description="Disordered" evidence="1">
    <location>
        <begin position="98"/>
        <end position="122"/>
    </location>
</feature>
<feature type="compositionally biased region" description="Polar residues" evidence="1">
    <location>
        <begin position="221"/>
        <end position="232"/>
    </location>
</feature>
<feature type="compositionally biased region" description="Polar residues" evidence="1">
    <location>
        <begin position="103"/>
        <end position="122"/>
    </location>
</feature>
<proteinExistence type="predicted"/>
<feature type="compositionally biased region" description="Low complexity" evidence="1">
    <location>
        <begin position="233"/>
        <end position="245"/>
    </location>
</feature>
<dbReference type="AlphaFoldDB" id="A0A8H5F3E3"/>
<feature type="compositionally biased region" description="Polar residues" evidence="1">
    <location>
        <begin position="193"/>
        <end position="209"/>
    </location>
</feature>
<name>A0A8H5F3E3_9AGAR</name>
<dbReference type="EMBL" id="JAACJJ010000028">
    <property type="protein sequence ID" value="KAF5322330.1"/>
    <property type="molecule type" value="Genomic_DNA"/>
</dbReference>
<accession>A0A8H5F3E3</accession>
<organism evidence="2 3">
    <name type="scientific">Psilocybe cf. subviscida</name>
    <dbReference type="NCBI Taxonomy" id="2480587"/>
    <lineage>
        <taxon>Eukaryota</taxon>
        <taxon>Fungi</taxon>
        <taxon>Dikarya</taxon>
        <taxon>Basidiomycota</taxon>
        <taxon>Agaricomycotina</taxon>
        <taxon>Agaricomycetes</taxon>
        <taxon>Agaricomycetidae</taxon>
        <taxon>Agaricales</taxon>
        <taxon>Agaricineae</taxon>
        <taxon>Strophariaceae</taxon>
        <taxon>Psilocybe</taxon>
    </lineage>
</organism>
<gene>
    <name evidence="2" type="ORF">D9619_002098</name>
</gene>
<evidence type="ECO:0000256" key="1">
    <source>
        <dbReference type="SAM" id="MobiDB-lite"/>
    </source>
</evidence>
<evidence type="ECO:0000313" key="3">
    <source>
        <dbReference type="Proteomes" id="UP000567179"/>
    </source>
</evidence>
<feature type="region of interest" description="Disordered" evidence="1">
    <location>
        <begin position="1"/>
        <end position="31"/>
    </location>
</feature>
<protein>
    <submittedName>
        <fullName evidence="2">Uncharacterized protein</fullName>
    </submittedName>
</protein>
<reference evidence="2 3" key="1">
    <citation type="journal article" date="2020" name="ISME J.">
        <title>Uncovering the hidden diversity of litter-decomposition mechanisms in mushroom-forming fungi.</title>
        <authorList>
            <person name="Floudas D."/>
            <person name="Bentzer J."/>
            <person name="Ahren D."/>
            <person name="Johansson T."/>
            <person name="Persson P."/>
            <person name="Tunlid A."/>
        </authorList>
    </citation>
    <scope>NUCLEOTIDE SEQUENCE [LARGE SCALE GENOMIC DNA]</scope>
    <source>
        <strain evidence="2 3">CBS 101986</strain>
    </source>
</reference>
<keyword evidence="3" id="KW-1185">Reference proteome</keyword>
<feature type="compositionally biased region" description="Polar residues" evidence="1">
    <location>
        <begin position="284"/>
        <end position="295"/>
    </location>
</feature>
<feature type="compositionally biased region" description="Pro residues" evidence="1">
    <location>
        <begin position="330"/>
        <end position="344"/>
    </location>
</feature>
<sequence length="449" mass="48202">MSFPYSRSQVPQESGSSNVSTSFAGKARRHRLPPAASQILEDYIQMPEFRENNPTGMPPKAAREQLLADIKKLPGTEFYKMMNLSNWFRYRQPLEHERENSQDARATSASVSTSEGQTSNTRYHSLSTNAITSLSTLCKDTANPSLDTISLWAKFLRHETPGVTLEDVNRFVNDCHNSGPNARGNVDSGLPTPGNTASPTIIPSRSMCTTPDPFSIKTRHSQSPTRGGSAPTSISASGSVAGSASPCIQPRTPIKPLGVSRPLMDDMDVDRYTPVAAGRRTSSEHPNQTSTQTNEPLLSPSPQSRSQSRSPVSTPQTLMQMMDPVANGNPPAPKSAPPPLPPPALAAQLEQDEDDDMDTSASPSSASVVVPLSAIERVTPSAPILKGTDSGILQAILQGLASVRDNTVPMTPAVACPTNMAEFEAAFARFDSTCMMIGEMLNTREAHES</sequence>
<dbReference type="OrthoDB" id="2646043at2759"/>
<dbReference type="Proteomes" id="UP000567179">
    <property type="component" value="Unassembled WGS sequence"/>
</dbReference>
<comment type="caution">
    <text evidence="2">The sequence shown here is derived from an EMBL/GenBank/DDBJ whole genome shotgun (WGS) entry which is preliminary data.</text>
</comment>
<feature type="region of interest" description="Disordered" evidence="1">
    <location>
        <begin position="179"/>
        <end position="365"/>
    </location>
</feature>